<accession>A0A916DRU1</accession>
<sequence length="481" mass="49880">MKLLNKIFLLVVCFLCSGAFLEAQVGINILQPDTSAILHLESTDRGFLPPRMTTAQRDNIYSPKPGLTIFNSEDSTVQYYTGRCWLPVWQESCDDCLFDFSIENQNGNIDRIMGNSDSTRLFINQTNGLSSVGVYVIANLPQGITASIDRAVVTGTDTVNLTVTADIFAPAGTYPIVVQAACDGTIKSQVYVVTIDPCIEIDLIAPTVNYDLQAVNNLPTSTPVCVVLRIPPGLEMTNDTSGAPVYTSGNLHAQSRVGIWNEGFLLAHGGKGGVGAGLQGQTGEGAPGTHAMHLTTHTHLVNTGRIYGGGGGGGSVGFLATIPIPQPIGNFNLGIGAGGGGGAQLGEGGNLGTGFGYYEAGTAASGGMLALPGNGGVLTTPISFQVTVAQFTITPAVFGGNGGGYGLPGQEGSLSFNLDVTINIPFVGNVSIFNQNFPDPPLTVFPDGGAAGHAIKRNNNLLIGPIDGNYQTTNIKGMIGN</sequence>
<evidence type="ECO:0000313" key="2">
    <source>
        <dbReference type="EMBL" id="BDS12069.1"/>
    </source>
</evidence>
<keyword evidence="3" id="KW-1185">Reference proteome</keyword>
<organism evidence="2 3">
    <name type="scientific">Aureispira anguillae</name>
    <dbReference type="NCBI Taxonomy" id="2864201"/>
    <lineage>
        <taxon>Bacteria</taxon>
        <taxon>Pseudomonadati</taxon>
        <taxon>Bacteroidota</taxon>
        <taxon>Saprospiria</taxon>
        <taxon>Saprospirales</taxon>
        <taxon>Saprospiraceae</taxon>
        <taxon>Aureispira</taxon>
    </lineage>
</organism>
<dbReference type="AlphaFoldDB" id="A0A916DRU1"/>
<evidence type="ECO:0008006" key="4">
    <source>
        <dbReference type="Google" id="ProtNLM"/>
    </source>
</evidence>
<dbReference type="EMBL" id="AP026867">
    <property type="protein sequence ID" value="BDS12069.1"/>
    <property type="molecule type" value="Genomic_DNA"/>
</dbReference>
<feature type="chain" id="PRO_5037801042" description="Glycine rich protein" evidence="1">
    <location>
        <begin position="24"/>
        <end position="481"/>
    </location>
</feature>
<evidence type="ECO:0000256" key="1">
    <source>
        <dbReference type="SAM" id="SignalP"/>
    </source>
</evidence>
<protein>
    <recommendedName>
        <fullName evidence="4">Glycine rich protein</fullName>
    </recommendedName>
</protein>
<dbReference type="Proteomes" id="UP001060919">
    <property type="component" value="Chromosome"/>
</dbReference>
<dbReference type="KEGG" id="aup:AsAng_0027840"/>
<dbReference type="RefSeq" id="WP_264793188.1">
    <property type="nucleotide sequence ID" value="NZ_AP026867.1"/>
</dbReference>
<name>A0A916DRU1_9BACT</name>
<feature type="signal peptide" evidence="1">
    <location>
        <begin position="1"/>
        <end position="23"/>
    </location>
</feature>
<keyword evidence="1" id="KW-0732">Signal</keyword>
<proteinExistence type="predicted"/>
<gene>
    <name evidence="2" type="ORF">AsAng_0027840</name>
</gene>
<reference evidence="2" key="1">
    <citation type="submission" date="2022-09" db="EMBL/GenBank/DDBJ databases">
        <title>Aureispira anguillicida sp. nov., isolated from Leptocephalus of Japanese eel Anguilla japonica.</title>
        <authorList>
            <person name="Yuasa K."/>
            <person name="Mekata T."/>
            <person name="Ikunari K."/>
        </authorList>
    </citation>
    <scope>NUCLEOTIDE SEQUENCE</scope>
    <source>
        <strain evidence="2">EL160426</strain>
    </source>
</reference>
<evidence type="ECO:0000313" key="3">
    <source>
        <dbReference type="Proteomes" id="UP001060919"/>
    </source>
</evidence>